<evidence type="ECO:0000313" key="2">
    <source>
        <dbReference type="Proteomes" id="UP000034212"/>
    </source>
</evidence>
<dbReference type="GO" id="GO:0097367">
    <property type="term" value="F:carbohydrate derivative binding"/>
    <property type="evidence" value="ECO:0007669"/>
    <property type="project" value="InterPro"/>
</dbReference>
<dbReference type="AlphaFoldDB" id="A0A0G1TGQ6"/>
<accession>A0A0G1TGQ6</accession>
<dbReference type="GO" id="GO:1901135">
    <property type="term" value="P:carbohydrate derivative metabolic process"/>
    <property type="evidence" value="ECO:0007669"/>
    <property type="project" value="InterPro"/>
</dbReference>
<dbReference type="SUPFAM" id="SSF53697">
    <property type="entry name" value="SIS domain"/>
    <property type="match status" value="1"/>
</dbReference>
<dbReference type="InterPro" id="IPR046348">
    <property type="entry name" value="SIS_dom_sf"/>
</dbReference>
<organism evidence="1 2">
    <name type="scientific">Candidatus Gottesmanbacteria bacterium GW2011_GWA1_47_8</name>
    <dbReference type="NCBI Taxonomy" id="1618438"/>
    <lineage>
        <taxon>Bacteria</taxon>
        <taxon>Candidatus Gottesmaniibacteriota</taxon>
    </lineage>
</organism>
<dbReference type="Gene3D" id="3.40.50.10490">
    <property type="entry name" value="Glucose-6-phosphate isomerase like protein, domain 1"/>
    <property type="match status" value="1"/>
</dbReference>
<protein>
    <recommendedName>
        <fullName evidence="3">Bifunctional phosphoglucose/phosphomannose isomerase</fullName>
    </recommendedName>
</protein>
<dbReference type="Proteomes" id="UP000034212">
    <property type="component" value="Unassembled WGS sequence"/>
</dbReference>
<comment type="caution">
    <text evidence="1">The sequence shown here is derived from an EMBL/GenBank/DDBJ whole genome shotgun (WGS) entry which is preliminary data.</text>
</comment>
<name>A0A0G1TGQ6_9BACT</name>
<gene>
    <name evidence="1" type="ORF">UY08_C0005G0003</name>
</gene>
<evidence type="ECO:0008006" key="3">
    <source>
        <dbReference type="Google" id="ProtNLM"/>
    </source>
</evidence>
<evidence type="ECO:0000313" key="1">
    <source>
        <dbReference type="EMBL" id="KKU80946.1"/>
    </source>
</evidence>
<sequence>MNIPTLDEVVLASLDFFIKTPPPTLDISEFSLPFVVGSGNAINTGKILFSAKAAIFADESNFKSTVSAYQAVIDKGLITDAVVISASGEKDSVWEVELAKAMRLKTTLLTCKPPSSAAKIADSVLDYKSIAEPYTYNMSTYLGMVLSATGEKPDEIKQFLQSVEVIPGFSDYTSYAFVVPDKYLNVTPMIITKGDELFGPHVMIRAFTEGHARHAKFVHPWDKELVITLGMKNNYFGDPKHRWNIPLPELASFGTMIALTYYLCGLVQRAKPNYFAQDIETYCTDYGPKAYGKPGSFDVIVPASD</sequence>
<proteinExistence type="predicted"/>
<reference evidence="1 2" key="1">
    <citation type="journal article" date="2015" name="Nature">
        <title>rRNA introns, odd ribosomes, and small enigmatic genomes across a large radiation of phyla.</title>
        <authorList>
            <person name="Brown C.T."/>
            <person name="Hug L.A."/>
            <person name="Thomas B.C."/>
            <person name="Sharon I."/>
            <person name="Castelle C.J."/>
            <person name="Singh A."/>
            <person name="Wilkins M.J."/>
            <person name="Williams K.H."/>
            <person name="Banfield J.F."/>
        </authorList>
    </citation>
    <scope>NUCLEOTIDE SEQUENCE [LARGE SCALE GENOMIC DNA]</scope>
</reference>
<dbReference type="EMBL" id="LCOQ01000005">
    <property type="protein sequence ID" value="KKU80946.1"/>
    <property type="molecule type" value="Genomic_DNA"/>
</dbReference>